<dbReference type="Proteomes" id="UP000252357">
    <property type="component" value="Unassembled WGS sequence"/>
</dbReference>
<gene>
    <name evidence="1" type="ORF">DU000_02420</name>
</gene>
<dbReference type="OrthoDB" id="9157610at2"/>
<dbReference type="AlphaFoldDB" id="A0A368L7G4"/>
<dbReference type="RefSeq" id="WP_114401743.1">
    <property type="nucleotide sequence ID" value="NZ_QPGB01000001.1"/>
</dbReference>
<proteinExistence type="predicted"/>
<sequence length="156" mass="18079">MNIHDLLFVLKDEGVTVSVTPLDKLKVTGPDEAVKRWVSTIKEAKQQIIDNYKRAPKLTPSPNPFLSDTEWHSLHFPAWGEPEVQAFQQRHTRMIKLGLTDGLADIHAERMAYRDRMNDDRRLCFECQFMTREGCSQRVPESDVFQRCTLFIESDA</sequence>
<protein>
    <recommendedName>
        <fullName evidence="3">TubC N-terminal docking domain-containing protein</fullName>
    </recommendedName>
</protein>
<evidence type="ECO:0000313" key="2">
    <source>
        <dbReference type="Proteomes" id="UP000252357"/>
    </source>
</evidence>
<evidence type="ECO:0008006" key="3">
    <source>
        <dbReference type="Google" id="ProtNLM"/>
    </source>
</evidence>
<name>A0A368L7G4_9BURK</name>
<reference evidence="1 2" key="1">
    <citation type="journal article" date="2018" name="Int. J. Syst. Evol. Microbiol.">
        <title>Parvibium lacunae gen. nov., sp. nov., a new member of the family Alcaligenaceae isolated from a freshwater pond.</title>
        <authorList>
            <person name="Chen W.M."/>
            <person name="Xie P.B."/>
            <person name="Hsu M.Y."/>
            <person name="Sheu S.Y."/>
        </authorList>
    </citation>
    <scope>NUCLEOTIDE SEQUENCE [LARGE SCALE GENOMIC DNA]</scope>
    <source>
        <strain evidence="1 2">KMB9</strain>
    </source>
</reference>
<comment type="caution">
    <text evidence="1">The sequence shown here is derived from an EMBL/GenBank/DDBJ whole genome shotgun (WGS) entry which is preliminary data.</text>
</comment>
<accession>A0A368L7G4</accession>
<evidence type="ECO:0000313" key="1">
    <source>
        <dbReference type="EMBL" id="RCS59593.1"/>
    </source>
</evidence>
<organism evidence="1 2">
    <name type="scientific">Parvibium lacunae</name>
    <dbReference type="NCBI Taxonomy" id="1888893"/>
    <lineage>
        <taxon>Bacteria</taxon>
        <taxon>Pseudomonadati</taxon>
        <taxon>Pseudomonadota</taxon>
        <taxon>Betaproteobacteria</taxon>
        <taxon>Burkholderiales</taxon>
        <taxon>Alcaligenaceae</taxon>
        <taxon>Parvibium</taxon>
    </lineage>
</organism>
<dbReference type="EMBL" id="QPGB01000001">
    <property type="protein sequence ID" value="RCS59593.1"/>
    <property type="molecule type" value="Genomic_DNA"/>
</dbReference>
<keyword evidence="2" id="KW-1185">Reference proteome</keyword>